<gene>
    <name evidence="2" type="ORF">GCM10009105_24070</name>
</gene>
<evidence type="ECO:0000313" key="3">
    <source>
        <dbReference type="Proteomes" id="UP001501523"/>
    </source>
</evidence>
<evidence type="ECO:0000313" key="2">
    <source>
        <dbReference type="EMBL" id="GAA0717105.1"/>
    </source>
</evidence>
<comment type="caution">
    <text evidence="2">The sequence shown here is derived from an EMBL/GenBank/DDBJ whole genome shotgun (WGS) entry which is preliminary data.</text>
</comment>
<dbReference type="RefSeq" id="WP_343791400.1">
    <property type="nucleotide sequence ID" value="NZ_BAAAEU010000010.1"/>
</dbReference>
<organism evidence="2 3">
    <name type="scientific">Dokdonella soli</name>
    <dbReference type="NCBI Taxonomy" id="529810"/>
    <lineage>
        <taxon>Bacteria</taxon>
        <taxon>Pseudomonadati</taxon>
        <taxon>Pseudomonadota</taxon>
        <taxon>Gammaproteobacteria</taxon>
        <taxon>Lysobacterales</taxon>
        <taxon>Rhodanobacteraceae</taxon>
        <taxon>Dokdonella</taxon>
    </lineage>
</organism>
<name>A0ABP3TSH6_9GAMM</name>
<feature type="signal peptide" evidence="1">
    <location>
        <begin position="1"/>
        <end position="20"/>
    </location>
</feature>
<keyword evidence="3" id="KW-1185">Reference proteome</keyword>
<proteinExistence type="predicted"/>
<keyword evidence="1" id="KW-0732">Signal</keyword>
<accession>A0ABP3TSH6</accession>
<dbReference type="SUPFAM" id="SSF56935">
    <property type="entry name" value="Porins"/>
    <property type="match status" value="1"/>
</dbReference>
<reference evidence="3" key="1">
    <citation type="journal article" date="2019" name="Int. J. Syst. Evol. Microbiol.">
        <title>The Global Catalogue of Microorganisms (GCM) 10K type strain sequencing project: providing services to taxonomists for standard genome sequencing and annotation.</title>
        <authorList>
            <consortium name="The Broad Institute Genomics Platform"/>
            <consortium name="The Broad Institute Genome Sequencing Center for Infectious Disease"/>
            <person name="Wu L."/>
            <person name="Ma J."/>
        </authorList>
    </citation>
    <scope>NUCLEOTIDE SEQUENCE [LARGE SCALE GENOMIC DNA]</scope>
    <source>
        <strain evidence="3">JCM 15421</strain>
    </source>
</reference>
<sequence>MRLRFAKLLLLLLFPLAGTAQTLPSLVPAKAPLVEELLALDPTGQPLLEQGAPVLPIWSGANGELLAVVALPRGWSNTLIDPMPAYGGPSAWHLAGSPVANAGGLRWQLGGGLHADAMFGQYLSLAPATCTSAGCDVATASRWSRGTLTGSLGMGWTASNGGLDLSYGLSWLQSQGHPATFGNLAFGNTVPVPVLTLPNARSFSLDSEASLYARGRWQFERGPALDVAASYGRGHLSALGTIGNAFAPGIDLDQLSLSLGLDAGSLRGAIVGHVLSSDDPALAGKRWTTLDLGVSWRTPWSGELSVGAQNLWAAPSNSPRDAENTQTRTPYIQYRQDL</sequence>
<dbReference type="EMBL" id="BAAAEU010000010">
    <property type="protein sequence ID" value="GAA0717105.1"/>
    <property type="molecule type" value="Genomic_DNA"/>
</dbReference>
<protein>
    <recommendedName>
        <fullName evidence="4">Autotransporter domain-containing protein</fullName>
    </recommendedName>
</protein>
<evidence type="ECO:0008006" key="4">
    <source>
        <dbReference type="Google" id="ProtNLM"/>
    </source>
</evidence>
<dbReference type="Proteomes" id="UP001501523">
    <property type="component" value="Unassembled WGS sequence"/>
</dbReference>
<feature type="chain" id="PRO_5045037807" description="Autotransporter domain-containing protein" evidence="1">
    <location>
        <begin position="21"/>
        <end position="338"/>
    </location>
</feature>
<evidence type="ECO:0000256" key="1">
    <source>
        <dbReference type="SAM" id="SignalP"/>
    </source>
</evidence>